<dbReference type="GeneID" id="116417767"/>
<dbReference type="EnsemblMetazoa" id="XM_031932754">
    <property type="protein sequence ID" value="XP_031788614"/>
    <property type="gene ID" value="LOC116417767"/>
</dbReference>
<dbReference type="InParanoid" id="A0A7M7QK09"/>
<comment type="cofactor">
    <cofactor evidence="2">
        <name>Mg(2+)</name>
        <dbReference type="ChEBI" id="CHEBI:18420"/>
    </cofactor>
</comment>
<keyword evidence="6" id="KW-0460">Magnesium</keyword>
<evidence type="ECO:0008006" key="10">
    <source>
        <dbReference type="Google" id="ProtNLM"/>
    </source>
</evidence>
<dbReference type="GO" id="GO:0016818">
    <property type="term" value="F:hydrolase activity, acting on acid anhydrides, in phosphorus-containing anhydrides"/>
    <property type="evidence" value="ECO:0007669"/>
    <property type="project" value="InterPro"/>
</dbReference>
<evidence type="ECO:0000256" key="2">
    <source>
        <dbReference type="ARBA" id="ARBA00001946"/>
    </source>
</evidence>
<reference evidence="8" key="1">
    <citation type="submission" date="2021-01" db="UniProtKB">
        <authorList>
            <consortium name="EnsemblMetazoa"/>
        </authorList>
    </citation>
    <scope>IDENTIFICATION</scope>
</reference>
<dbReference type="FunCoup" id="A0A7M7QK09">
    <property type="interactions" value="244"/>
</dbReference>
<evidence type="ECO:0000256" key="5">
    <source>
        <dbReference type="ARBA" id="ARBA00022801"/>
    </source>
</evidence>
<dbReference type="InterPro" id="IPR039121">
    <property type="entry name" value="NUDT19"/>
</dbReference>
<protein>
    <recommendedName>
        <fullName evidence="10">Nudix hydrolase domain-containing protein</fullName>
    </recommendedName>
</protein>
<dbReference type="Gene3D" id="3.90.79.10">
    <property type="entry name" value="Nucleoside Triphosphate Pyrophosphohydrolase"/>
    <property type="match status" value="1"/>
</dbReference>
<comment type="cofactor">
    <cofactor evidence="1">
        <name>Mn(2+)</name>
        <dbReference type="ChEBI" id="CHEBI:29035"/>
    </cofactor>
</comment>
<evidence type="ECO:0000256" key="6">
    <source>
        <dbReference type="ARBA" id="ARBA00022842"/>
    </source>
</evidence>
<dbReference type="Proteomes" id="UP000002358">
    <property type="component" value="Chromosome 5"/>
</dbReference>
<comment type="similarity">
    <text evidence="3">Belongs to the Nudix hydrolase family.</text>
</comment>
<dbReference type="GO" id="GO:0046872">
    <property type="term" value="F:metal ion binding"/>
    <property type="evidence" value="ECO:0007669"/>
    <property type="project" value="UniProtKB-KW"/>
</dbReference>
<dbReference type="RefSeq" id="XP_031788614.1">
    <property type="nucleotide sequence ID" value="XM_031932754.2"/>
</dbReference>
<evidence type="ECO:0000256" key="1">
    <source>
        <dbReference type="ARBA" id="ARBA00001936"/>
    </source>
</evidence>
<evidence type="ECO:0000313" key="9">
    <source>
        <dbReference type="Proteomes" id="UP000002358"/>
    </source>
</evidence>
<evidence type="ECO:0000313" key="8">
    <source>
        <dbReference type="EnsemblMetazoa" id="XP_031788614"/>
    </source>
</evidence>
<evidence type="ECO:0000256" key="3">
    <source>
        <dbReference type="ARBA" id="ARBA00005582"/>
    </source>
</evidence>
<sequence>MKAWRESASVIIAARNGLKYNQKYDYDLLFLKRHEKANFAGAYVFPGGVIESADADIKWKRLYKNYGYDDNSFKTLIPNSKNRPKIFHSNDNELIREISLRISAIRETFEECGILLCNNCSKSASSSEITSFYVANDELTSWQKKVHSDPNEFYNMCEKLECYPNLWALHEWANWLTPTFFPASSRFDAAFFFTCLSEIPISKHDDGEINEIVWATPGDATKLKRSLPPPQLYELSTIAKYKSVDNLMQFAIERGKKGAELYLPVRVNLSDGAVHLLPGDSMYPEKVELYKFQILDKSPLTIEEFRSQSPQVHNRTEFTSKL</sequence>
<dbReference type="SUPFAM" id="SSF55811">
    <property type="entry name" value="Nudix"/>
    <property type="match status" value="1"/>
</dbReference>
<proteinExistence type="inferred from homology"/>
<dbReference type="InterPro" id="IPR015797">
    <property type="entry name" value="NUDIX_hydrolase-like_dom_sf"/>
</dbReference>
<dbReference type="AlphaFoldDB" id="A0A7M7QK09"/>
<keyword evidence="9" id="KW-1185">Reference proteome</keyword>
<dbReference type="PANTHER" id="PTHR12318">
    <property type="entry name" value="TESTOSTERONE-REGULATED PROTEIN RP2"/>
    <property type="match status" value="1"/>
</dbReference>
<name>A0A7M7QK09_NASVI</name>
<dbReference type="CDD" id="cd18870">
    <property type="entry name" value="NUDIX_AcylCoAdiphos_Nudt19"/>
    <property type="match status" value="1"/>
</dbReference>
<dbReference type="GO" id="GO:0005739">
    <property type="term" value="C:mitochondrion"/>
    <property type="evidence" value="ECO:0007669"/>
    <property type="project" value="TreeGrafter"/>
</dbReference>
<accession>A0A7M7QK09</accession>
<organism evidence="8 9">
    <name type="scientific">Nasonia vitripennis</name>
    <name type="common">Parasitic wasp</name>
    <dbReference type="NCBI Taxonomy" id="7425"/>
    <lineage>
        <taxon>Eukaryota</taxon>
        <taxon>Metazoa</taxon>
        <taxon>Ecdysozoa</taxon>
        <taxon>Arthropoda</taxon>
        <taxon>Hexapoda</taxon>
        <taxon>Insecta</taxon>
        <taxon>Pterygota</taxon>
        <taxon>Neoptera</taxon>
        <taxon>Endopterygota</taxon>
        <taxon>Hymenoptera</taxon>
        <taxon>Apocrita</taxon>
        <taxon>Proctotrupomorpha</taxon>
        <taxon>Chalcidoidea</taxon>
        <taxon>Pteromalidae</taxon>
        <taxon>Pteromalinae</taxon>
        <taxon>Nasonia</taxon>
    </lineage>
</organism>
<keyword evidence="4" id="KW-0479">Metal-binding</keyword>
<evidence type="ECO:0000256" key="7">
    <source>
        <dbReference type="ARBA" id="ARBA00023211"/>
    </source>
</evidence>
<evidence type="ECO:0000256" key="4">
    <source>
        <dbReference type="ARBA" id="ARBA00022723"/>
    </source>
</evidence>
<keyword evidence="7" id="KW-0464">Manganese</keyword>
<keyword evidence="5" id="KW-0378">Hydrolase</keyword>
<dbReference type="PANTHER" id="PTHR12318:SF0">
    <property type="entry name" value="ACYL-COENZYME A DIPHOSPHATASE NUDT19"/>
    <property type="match status" value="1"/>
</dbReference>
<dbReference type="OrthoDB" id="1695362at2759"/>
<dbReference type="KEGG" id="nvi:116417767"/>